<dbReference type="RefSeq" id="XP_022484495.1">
    <property type="nucleotide sequence ID" value="XM_022635632.1"/>
</dbReference>
<dbReference type="GeneID" id="34580366"/>
<reference evidence="2 3" key="1">
    <citation type="journal article" date="2016" name="Sci. Rep.">
        <title>Penicillium arizonense, a new, genome sequenced fungal species, reveals a high chemical diversity in secreted metabolites.</title>
        <authorList>
            <person name="Grijseels S."/>
            <person name="Nielsen J.C."/>
            <person name="Randelovic M."/>
            <person name="Nielsen J."/>
            <person name="Nielsen K.F."/>
            <person name="Workman M."/>
            <person name="Frisvad J.C."/>
        </authorList>
    </citation>
    <scope>NUCLEOTIDE SEQUENCE [LARGE SCALE GENOMIC DNA]</scope>
    <source>
        <strain evidence="2 3">CBS 141311</strain>
    </source>
</reference>
<gene>
    <name evidence="2" type="ORF">PENARI_c024G00201</name>
</gene>
<dbReference type="EMBL" id="LXJU01000024">
    <property type="protein sequence ID" value="OGE49041.1"/>
    <property type="molecule type" value="Genomic_DNA"/>
</dbReference>
<accession>A0A1F5L7Z9</accession>
<sequence>MNDATELRCMALNAERSIQQSEVHGAAASDVTPPNTRKKRRLRYEDDIINGIKPESNDIVLMSPYLSIIGMTPAQYETLNHGRASNGWPTANQSVTHMRANDPNGRRGDGY</sequence>
<feature type="compositionally biased region" description="Polar residues" evidence="1">
    <location>
        <begin position="87"/>
        <end position="96"/>
    </location>
</feature>
<feature type="region of interest" description="Disordered" evidence="1">
    <location>
        <begin position="19"/>
        <end position="39"/>
    </location>
</feature>
<dbReference type="OrthoDB" id="10251508at2759"/>
<evidence type="ECO:0000256" key="1">
    <source>
        <dbReference type="SAM" id="MobiDB-lite"/>
    </source>
</evidence>
<feature type="region of interest" description="Disordered" evidence="1">
    <location>
        <begin position="84"/>
        <end position="111"/>
    </location>
</feature>
<dbReference type="AlphaFoldDB" id="A0A1F5L7Z9"/>
<evidence type="ECO:0000313" key="3">
    <source>
        <dbReference type="Proteomes" id="UP000177622"/>
    </source>
</evidence>
<keyword evidence="3" id="KW-1185">Reference proteome</keyword>
<proteinExistence type="predicted"/>
<comment type="caution">
    <text evidence="2">The sequence shown here is derived from an EMBL/GenBank/DDBJ whole genome shotgun (WGS) entry which is preliminary data.</text>
</comment>
<name>A0A1F5L7Z9_PENAI</name>
<evidence type="ECO:0000313" key="2">
    <source>
        <dbReference type="EMBL" id="OGE49041.1"/>
    </source>
</evidence>
<organism evidence="2 3">
    <name type="scientific">Penicillium arizonense</name>
    <dbReference type="NCBI Taxonomy" id="1835702"/>
    <lineage>
        <taxon>Eukaryota</taxon>
        <taxon>Fungi</taxon>
        <taxon>Dikarya</taxon>
        <taxon>Ascomycota</taxon>
        <taxon>Pezizomycotina</taxon>
        <taxon>Eurotiomycetes</taxon>
        <taxon>Eurotiomycetidae</taxon>
        <taxon>Eurotiales</taxon>
        <taxon>Aspergillaceae</taxon>
        <taxon>Penicillium</taxon>
    </lineage>
</organism>
<dbReference type="Proteomes" id="UP000177622">
    <property type="component" value="Unassembled WGS sequence"/>
</dbReference>
<protein>
    <submittedName>
        <fullName evidence="2">Uncharacterized protein</fullName>
    </submittedName>
</protein>